<accession>A0A9X4RGW7</accession>
<evidence type="ECO:0000313" key="6">
    <source>
        <dbReference type="Proteomes" id="UP001152872"/>
    </source>
</evidence>
<organism evidence="5 6">
    <name type="scientific">Pseudanabaena catenata USMAC16</name>
    <dbReference type="NCBI Taxonomy" id="1855837"/>
    <lineage>
        <taxon>Bacteria</taxon>
        <taxon>Bacillati</taxon>
        <taxon>Cyanobacteriota</taxon>
        <taxon>Cyanophyceae</taxon>
        <taxon>Pseudanabaenales</taxon>
        <taxon>Pseudanabaenaceae</taxon>
        <taxon>Pseudanabaena</taxon>
    </lineage>
</organism>
<dbReference type="FunFam" id="3.40.50.970:FF:000129">
    <property type="entry name" value="Transketolase"/>
    <property type="match status" value="1"/>
</dbReference>
<comment type="cofactor">
    <cofactor evidence="1">
        <name>thiamine diphosphate</name>
        <dbReference type="ChEBI" id="CHEBI:58937"/>
    </cofactor>
</comment>
<dbReference type="EMBL" id="VBTY01000036">
    <property type="protein sequence ID" value="MDG3494203.1"/>
    <property type="molecule type" value="Genomic_DNA"/>
</dbReference>
<evidence type="ECO:0000256" key="2">
    <source>
        <dbReference type="ARBA" id="ARBA00007131"/>
    </source>
</evidence>
<keyword evidence="6" id="KW-1185">Reference proteome</keyword>
<gene>
    <name evidence="5" type="ORF">FEV09_06485</name>
</gene>
<dbReference type="InterPro" id="IPR009014">
    <property type="entry name" value="Transketo_C/PFOR_II"/>
</dbReference>
<comment type="similarity">
    <text evidence="2">Belongs to the transketolase family.</text>
</comment>
<dbReference type="Pfam" id="PF02779">
    <property type="entry name" value="Transket_pyr"/>
    <property type="match status" value="1"/>
</dbReference>
<dbReference type="SUPFAM" id="SSF52922">
    <property type="entry name" value="TK C-terminal domain-like"/>
    <property type="match status" value="1"/>
</dbReference>
<evidence type="ECO:0000259" key="4">
    <source>
        <dbReference type="SMART" id="SM00861"/>
    </source>
</evidence>
<sequence>MRNAFSRALIAAAKSDDRIVLLTGDHGYALFDEFRKACPEQYINAGVAEQNMVGVAAGLAKGGFKPFVYGLSAFIPIRVLEQIKLDICYEQLPVVFIGDGAGVVYSTLGSSHQSTEDMAVLRAIPHINIFSPCDRYEMEQCINLALRSLQPSYIRMGRADLPQIHSLLPNFQVGELCHIRDGTNKMCFIATGSMVSTAIMVSEKFSESFSESFSEKFDKVAVWSAPCIKPLAIKQVIAIAQSYEILVTLEEHSIYGGLGSAIAEIVAEYSPTRVYRIGIKDRFSKLCGSYQYLIQEHNLDIDSILNTIQHL</sequence>
<dbReference type="Proteomes" id="UP001152872">
    <property type="component" value="Unassembled WGS sequence"/>
</dbReference>
<name>A0A9X4RGW7_9CYAN</name>
<evidence type="ECO:0000256" key="1">
    <source>
        <dbReference type="ARBA" id="ARBA00001964"/>
    </source>
</evidence>
<dbReference type="CDD" id="cd07033">
    <property type="entry name" value="TPP_PYR_DXS_TK_like"/>
    <property type="match status" value="1"/>
</dbReference>
<dbReference type="SUPFAM" id="SSF52518">
    <property type="entry name" value="Thiamin diphosphate-binding fold (THDP-binding)"/>
    <property type="match status" value="1"/>
</dbReference>
<dbReference type="SMART" id="SM00861">
    <property type="entry name" value="Transket_pyr"/>
    <property type="match status" value="1"/>
</dbReference>
<evidence type="ECO:0000256" key="3">
    <source>
        <dbReference type="ARBA" id="ARBA00023052"/>
    </source>
</evidence>
<dbReference type="Pfam" id="PF02780">
    <property type="entry name" value="Transketolase_C"/>
    <property type="match status" value="1"/>
</dbReference>
<protein>
    <submittedName>
        <fullName evidence="5">Transketolase C-terminal domain-containing protein</fullName>
    </submittedName>
</protein>
<keyword evidence="3" id="KW-0786">Thiamine pyrophosphate</keyword>
<dbReference type="InterPro" id="IPR051157">
    <property type="entry name" value="PDH/Transketolase"/>
</dbReference>
<dbReference type="PANTHER" id="PTHR43825:SF1">
    <property type="entry name" value="TRANSKETOLASE-LIKE PYRIMIDINE-BINDING DOMAIN-CONTAINING PROTEIN"/>
    <property type="match status" value="1"/>
</dbReference>
<evidence type="ECO:0000313" key="5">
    <source>
        <dbReference type="EMBL" id="MDG3494203.1"/>
    </source>
</evidence>
<dbReference type="PANTHER" id="PTHR43825">
    <property type="entry name" value="PYRUVATE DEHYDROGENASE E1 COMPONENT"/>
    <property type="match status" value="1"/>
</dbReference>
<feature type="domain" description="Transketolase-like pyrimidine-binding" evidence="4">
    <location>
        <begin position="1"/>
        <end position="163"/>
    </location>
</feature>
<comment type="caution">
    <text evidence="5">The sequence shown here is derived from an EMBL/GenBank/DDBJ whole genome shotgun (WGS) entry which is preliminary data.</text>
</comment>
<dbReference type="InterPro" id="IPR033248">
    <property type="entry name" value="Transketolase_C"/>
</dbReference>
<reference evidence="5" key="1">
    <citation type="submission" date="2019-05" db="EMBL/GenBank/DDBJ databases">
        <title>Whole genome sequencing of Pseudanabaena catenata USMAC16.</title>
        <authorList>
            <person name="Khan Z."/>
            <person name="Omar W.M."/>
            <person name="Convey P."/>
            <person name="Merican F."/>
            <person name="Najimudin N."/>
        </authorList>
    </citation>
    <scope>NUCLEOTIDE SEQUENCE</scope>
    <source>
        <strain evidence="5">USMAC16</strain>
    </source>
</reference>
<dbReference type="InterPro" id="IPR005475">
    <property type="entry name" value="Transketolase-like_Pyr-bd"/>
</dbReference>
<proteinExistence type="inferred from homology"/>
<dbReference type="RefSeq" id="WP_009626270.1">
    <property type="nucleotide sequence ID" value="NZ_VBTY01000036.1"/>
</dbReference>
<dbReference type="Gene3D" id="3.40.50.970">
    <property type="match status" value="1"/>
</dbReference>
<dbReference type="Gene3D" id="3.40.50.920">
    <property type="match status" value="1"/>
</dbReference>
<dbReference type="AlphaFoldDB" id="A0A9X4RGW7"/>
<dbReference type="InterPro" id="IPR029061">
    <property type="entry name" value="THDP-binding"/>
</dbReference>